<dbReference type="Proteomes" id="UP000242699">
    <property type="component" value="Unassembled WGS sequence"/>
</dbReference>
<dbReference type="GO" id="GO:0006508">
    <property type="term" value="P:proteolysis"/>
    <property type="evidence" value="ECO:0007669"/>
    <property type="project" value="InterPro"/>
</dbReference>
<dbReference type="PANTHER" id="PTHR42776">
    <property type="entry name" value="SERINE PEPTIDASE S9 FAMILY MEMBER"/>
    <property type="match status" value="1"/>
</dbReference>
<dbReference type="InterPro" id="IPR029058">
    <property type="entry name" value="AB_hydrolase_fold"/>
</dbReference>
<feature type="domain" description="Peptidase S9 prolyl oligopeptidase catalytic" evidence="3">
    <location>
        <begin position="451"/>
        <end position="664"/>
    </location>
</feature>
<dbReference type="InterPro" id="IPR011659">
    <property type="entry name" value="WD40"/>
</dbReference>
<dbReference type="Gene3D" id="2.120.10.30">
    <property type="entry name" value="TolB, C-terminal domain"/>
    <property type="match status" value="2"/>
</dbReference>
<evidence type="ECO:0000256" key="2">
    <source>
        <dbReference type="ARBA" id="ARBA00022825"/>
    </source>
</evidence>
<comment type="caution">
    <text evidence="4">The sequence shown here is derived from an EMBL/GenBank/DDBJ whole genome shotgun (WGS) entry which is preliminary data.</text>
</comment>
<evidence type="ECO:0000259" key="3">
    <source>
        <dbReference type="Pfam" id="PF00326"/>
    </source>
</evidence>
<evidence type="ECO:0000313" key="4">
    <source>
        <dbReference type="EMBL" id="PSR30643.1"/>
    </source>
</evidence>
<keyword evidence="2" id="KW-0720">Serine protease</keyword>
<dbReference type="GO" id="GO:0004252">
    <property type="term" value="F:serine-type endopeptidase activity"/>
    <property type="evidence" value="ECO:0007669"/>
    <property type="project" value="TreeGrafter"/>
</dbReference>
<keyword evidence="1" id="KW-0378">Hydrolase</keyword>
<evidence type="ECO:0000313" key="5">
    <source>
        <dbReference type="Proteomes" id="UP000242699"/>
    </source>
</evidence>
<proteinExistence type="predicted"/>
<dbReference type="Gene3D" id="3.40.50.1820">
    <property type="entry name" value="alpha/beta hydrolase"/>
    <property type="match status" value="1"/>
</dbReference>
<dbReference type="InterPro" id="IPR001375">
    <property type="entry name" value="Peptidase_S9_cat"/>
</dbReference>
<protein>
    <submittedName>
        <fullName evidence="4">S9 family peptidase</fullName>
    </submittedName>
</protein>
<dbReference type="SUPFAM" id="SSF53474">
    <property type="entry name" value="alpha/beta-Hydrolases"/>
    <property type="match status" value="1"/>
</dbReference>
<dbReference type="AlphaFoldDB" id="A0A2T2X810"/>
<sequence>MDVKAEDLFKITLWGQAVSTPEGRVLFVESTLNRKTNKTEHRIMQAEWKNDTWTPVQPFTQGEDDRLPQVSPNGKSLAFISGRSGSLQLWMMPLAGGEARPITHLKGGIKDFVWHPNSKQFVVVAKLFRGLIEDERSNNANMTSSDGNLAYHFTRDVKVITRQYYKYDGEGYLSDSIDTLVQVDMAGEDYQVMTPGLQDSGNPVFSPDARTLFYLQRPRKHADSNPQIREIFSCHDKEIQQITELGLAITRLVVHPDGKHLLFTASDPADSGYGNETLWRYDLETGEAVCLSASLDRPVGDHSVGDVAGVALDKPLISADGRWVIMSVTDRGRVNLWRFSLNGEQQIILTRNDWTVYSYAPHPEGFVILVSDPLCPSTLLVINPEGNALSRPVEVALPWPKKELVQPKAYEVCSDDGTKIEAWILMPSRLEKQVPAILQIHGGPMAMYGYRFMFEMQFLCSRGYAVLYGNPRGSQGYGQNFCRAIRGKWGDKDYADVMAIVDDGYKGPWAKNLEPDNVAVMGGSYGGFMVNWAISHTNRFRCAVTMRSVVNRFSAMGTSDLGWLRVPQYGNKPWWDEPEPYWQQSPLRYASSIHTPVLIEHQMNDYRLPLEQGEQLYHALKYLGREVKMIVYPHESHGMVRSGAPWHRVYRLEQIAVWLDEHMTEDS</sequence>
<evidence type="ECO:0000256" key="1">
    <source>
        <dbReference type="ARBA" id="ARBA00022801"/>
    </source>
</evidence>
<organism evidence="4 5">
    <name type="scientific">Sulfobacillus benefaciens</name>
    <dbReference type="NCBI Taxonomy" id="453960"/>
    <lineage>
        <taxon>Bacteria</taxon>
        <taxon>Bacillati</taxon>
        <taxon>Bacillota</taxon>
        <taxon>Clostridia</taxon>
        <taxon>Eubacteriales</taxon>
        <taxon>Clostridiales Family XVII. Incertae Sedis</taxon>
        <taxon>Sulfobacillus</taxon>
    </lineage>
</organism>
<reference evidence="4 5" key="1">
    <citation type="journal article" date="2014" name="BMC Genomics">
        <title>Comparison of environmental and isolate Sulfobacillus genomes reveals diverse carbon, sulfur, nitrogen, and hydrogen metabolisms.</title>
        <authorList>
            <person name="Justice N.B."/>
            <person name="Norman A."/>
            <person name="Brown C.T."/>
            <person name="Singh A."/>
            <person name="Thomas B.C."/>
            <person name="Banfield J.F."/>
        </authorList>
    </citation>
    <scope>NUCLEOTIDE SEQUENCE [LARGE SCALE GENOMIC DNA]</scope>
    <source>
        <strain evidence="4">AMDSBA1</strain>
    </source>
</reference>
<dbReference type="EMBL" id="PXYT01000008">
    <property type="protein sequence ID" value="PSR30643.1"/>
    <property type="molecule type" value="Genomic_DNA"/>
</dbReference>
<dbReference type="PANTHER" id="PTHR42776:SF27">
    <property type="entry name" value="DIPEPTIDYL PEPTIDASE FAMILY MEMBER 6"/>
    <property type="match status" value="1"/>
</dbReference>
<keyword evidence="2" id="KW-0645">Protease</keyword>
<dbReference type="SUPFAM" id="SSF82171">
    <property type="entry name" value="DPP6 N-terminal domain-like"/>
    <property type="match status" value="1"/>
</dbReference>
<name>A0A2T2X810_9FIRM</name>
<dbReference type="InterPro" id="IPR011042">
    <property type="entry name" value="6-blade_b-propeller_TolB-like"/>
</dbReference>
<accession>A0A2T2X810</accession>
<gene>
    <name evidence="4" type="ORF">C7B43_04950</name>
</gene>
<dbReference type="Pfam" id="PF00326">
    <property type="entry name" value="Peptidase_S9"/>
    <property type="match status" value="1"/>
</dbReference>
<dbReference type="Pfam" id="PF07676">
    <property type="entry name" value="PD40"/>
    <property type="match status" value="1"/>
</dbReference>